<dbReference type="Gene3D" id="2.40.70.10">
    <property type="entry name" value="Acid Proteases"/>
    <property type="match status" value="1"/>
</dbReference>
<proteinExistence type="predicted"/>
<feature type="compositionally biased region" description="Low complexity" evidence="1">
    <location>
        <begin position="56"/>
        <end position="67"/>
    </location>
</feature>
<dbReference type="EMBL" id="JAAGAX010000013">
    <property type="protein sequence ID" value="KAF2294983.1"/>
    <property type="molecule type" value="Genomic_DNA"/>
</dbReference>
<comment type="caution">
    <text evidence="2">The sequence shown here is derived from an EMBL/GenBank/DDBJ whole genome shotgun (WGS) entry which is preliminary data.</text>
</comment>
<accession>A0A6A6L4H3</accession>
<feature type="region of interest" description="Disordered" evidence="1">
    <location>
        <begin position="42"/>
        <end position="81"/>
    </location>
</feature>
<dbReference type="AlphaFoldDB" id="A0A6A6L4H3"/>
<dbReference type="SUPFAM" id="SSF50630">
    <property type="entry name" value="Acid proteases"/>
    <property type="match status" value="1"/>
</dbReference>
<dbReference type="InterPro" id="IPR021109">
    <property type="entry name" value="Peptidase_aspartic_dom_sf"/>
</dbReference>
<evidence type="ECO:0000313" key="3">
    <source>
        <dbReference type="Proteomes" id="UP000467840"/>
    </source>
</evidence>
<keyword evidence="3" id="KW-1185">Reference proteome</keyword>
<evidence type="ECO:0000256" key="1">
    <source>
        <dbReference type="SAM" id="MobiDB-lite"/>
    </source>
</evidence>
<feature type="compositionally biased region" description="Basic and acidic residues" evidence="1">
    <location>
        <begin position="72"/>
        <end position="81"/>
    </location>
</feature>
<organism evidence="2 3">
    <name type="scientific">Hevea brasiliensis</name>
    <name type="common">Para rubber tree</name>
    <name type="synonym">Siphonia brasiliensis</name>
    <dbReference type="NCBI Taxonomy" id="3981"/>
    <lineage>
        <taxon>Eukaryota</taxon>
        <taxon>Viridiplantae</taxon>
        <taxon>Streptophyta</taxon>
        <taxon>Embryophyta</taxon>
        <taxon>Tracheophyta</taxon>
        <taxon>Spermatophyta</taxon>
        <taxon>Magnoliopsida</taxon>
        <taxon>eudicotyledons</taxon>
        <taxon>Gunneridae</taxon>
        <taxon>Pentapetalae</taxon>
        <taxon>rosids</taxon>
        <taxon>fabids</taxon>
        <taxon>Malpighiales</taxon>
        <taxon>Euphorbiaceae</taxon>
        <taxon>Crotonoideae</taxon>
        <taxon>Micrandreae</taxon>
        <taxon>Hevea</taxon>
    </lineage>
</organism>
<dbReference type="Pfam" id="PF13650">
    <property type="entry name" value="Asp_protease_2"/>
    <property type="match status" value="1"/>
</dbReference>
<gene>
    <name evidence="2" type="ORF">GH714_029915</name>
</gene>
<dbReference type="PANTHER" id="PTHR12917">
    <property type="entry name" value="ASPARTYL PROTEASE DDI-RELATED"/>
    <property type="match status" value="1"/>
</dbReference>
<name>A0A6A6L4H3_HEVBR</name>
<dbReference type="Proteomes" id="UP000467840">
    <property type="component" value="Chromosome 7"/>
</dbReference>
<reference evidence="2 3" key="1">
    <citation type="journal article" date="2020" name="Mol. Plant">
        <title>The Chromosome-Based Rubber Tree Genome Provides New Insights into Spurge Genome Evolution and Rubber Biosynthesis.</title>
        <authorList>
            <person name="Liu J."/>
            <person name="Shi C."/>
            <person name="Shi C.C."/>
            <person name="Li W."/>
            <person name="Zhang Q.J."/>
            <person name="Zhang Y."/>
            <person name="Li K."/>
            <person name="Lu H.F."/>
            <person name="Shi C."/>
            <person name="Zhu S.T."/>
            <person name="Xiao Z.Y."/>
            <person name="Nan H."/>
            <person name="Yue Y."/>
            <person name="Zhu X.G."/>
            <person name="Wu Y."/>
            <person name="Hong X.N."/>
            <person name="Fan G.Y."/>
            <person name="Tong Y."/>
            <person name="Zhang D."/>
            <person name="Mao C.L."/>
            <person name="Liu Y.L."/>
            <person name="Hao S.J."/>
            <person name="Liu W.Q."/>
            <person name="Lv M.Q."/>
            <person name="Zhang H.B."/>
            <person name="Liu Y."/>
            <person name="Hu-Tang G.R."/>
            <person name="Wang J.P."/>
            <person name="Wang J.H."/>
            <person name="Sun Y.H."/>
            <person name="Ni S.B."/>
            <person name="Chen W.B."/>
            <person name="Zhang X.C."/>
            <person name="Jiao Y.N."/>
            <person name="Eichler E.E."/>
            <person name="Li G.H."/>
            <person name="Liu X."/>
            <person name="Gao L.Z."/>
        </authorList>
    </citation>
    <scope>NUCLEOTIDE SEQUENCE [LARGE SCALE GENOMIC DNA]</scope>
    <source>
        <strain evidence="3">cv. GT1</strain>
        <tissue evidence="2">Leaf</tissue>
    </source>
</reference>
<dbReference type="PANTHER" id="PTHR12917:SF18">
    <property type="entry name" value="DNA DAMAGE-INDUCIBLE PROTEIN 1-LIKE"/>
    <property type="match status" value="1"/>
</dbReference>
<protein>
    <submittedName>
        <fullName evidence="2">Uncharacterized protein</fullName>
    </submittedName>
</protein>
<evidence type="ECO:0000313" key="2">
    <source>
        <dbReference type="EMBL" id="KAF2294983.1"/>
    </source>
</evidence>
<dbReference type="CDD" id="cd00303">
    <property type="entry name" value="retropepsin_like"/>
    <property type="match status" value="1"/>
</dbReference>
<sequence>MGSFKDYIREYSSLMLEIPDMPDKSRLLYFLDGLQRDKLRKKSQRRVTMAKVGETSLTRQPSLLSQRRSSRGSRDRSKPKNDYFIYGGPHWVRECPNRAKLNAIASAYEGMSQEGEAAQLGMLRVLNDVQAKVATGETTKARPIPKLQPGKALLFVGAKVNGVDTKALLDSGANQNLVLVEEATRLGLKVTKEPESMKVVDQPAKPLFGVAHGVPLQLGNWAGTVDLSMVPLKDFQLVIRLDFMERVLPFSLTEDGCMTFRSASQDYTVAVE</sequence>